<keyword evidence="7" id="KW-0333">Golgi apparatus</keyword>
<feature type="region of interest" description="Disordered" evidence="10">
    <location>
        <begin position="283"/>
        <end position="438"/>
    </location>
</feature>
<comment type="similarity">
    <text evidence="5">Belongs to the SCOC family.</text>
</comment>
<evidence type="ECO:0000256" key="6">
    <source>
        <dbReference type="ARBA" id="ARBA00022490"/>
    </source>
</evidence>
<dbReference type="Proteomes" id="UP000551758">
    <property type="component" value="Unassembled WGS sequence"/>
</dbReference>
<evidence type="ECO:0000313" key="11">
    <source>
        <dbReference type="EMBL" id="KAF5922044.1"/>
    </source>
</evidence>
<dbReference type="GO" id="GO:0005802">
    <property type="term" value="C:trans-Golgi network"/>
    <property type="evidence" value="ECO:0007669"/>
    <property type="project" value="TreeGrafter"/>
</dbReference>
<feature type="region of interest" description="Disordered" evidence="10">
    <location>
        <begin position="99"/>
        <end position="120"/>
    </location>
</feature>
<evidence type="ECO:0000313" key="12">
    <source>
        <dbReference type="Proteomes" id="UP000551758"/>
    </source>
</evidence>
<feature type="compositionally biased region" description="Low complexity" evidence="10">
    <location>
        <begin position="396"/>
        <end position="408"/>
    </location>
</feature>
<sequence>MASFNLSPILGLQRADHLSRICIQGLPKMMNADMDTADAENQVGPEGEKNDMLELNTHLKVSLIDAVKEENLKLKSENQVLGQYIENISASRILQTSDIKSKRKCGHPRSKTTSFQLPLGGNELHEGPGPLLEPSLNILAHLASKIYSNARPGPGAGDSTDICEMQKCLGTGSGPILRTEKALPLFRDRRLGKRARKGRVGAETSRAERGSRRTSPGLRARTVRTPRHGPRSPPYHLLAKQGQRGVQVGRLGGQRRGPGPAAARAPAAQLVLDARLLRVQPLQVPPAPRRAAARRRVQQPAQTFGERGQPVHPQPPNRARRPSPAHRAQPGHAPGPPPPRPKAPPARPLPGGAPPTSPPRRAALAPGPAPSRRPDLAPSPPLRPTAPAHLQPRPLAPDSSAPGPAPASRLTSSLSQGFSVTCPRSSPDGALPRLSHSQ</sequence>
<dbReference type="PANTHER" id="PTHR21614:SF1">
    <property type="entry name" value="SHORT COILED-COIL PROTEIN"/>
    <property type="match status" value="1"/>
</dbReference>
<feature type="region of interest" description="Disordered" evidence="10">
    <location>
        <begin position="190"/>
        <end position="244"/>
    </location>
</feature>
<evidence type="ECO:0000256" key="8">
    <source>
        <dbReference type="ARBA" id="ARBA00023054"/>
    </source>
</evidence>
<proteinExistence type="inferred from homology"/>
<keyword evidence="12" id="KW-1185">Reference proteome</keyword>
<evidence type="ECO:0000256" key="1">
    <source>
        <dbReference type="ARBA" id="ARBA00002743"/>
    </source>
</evidence>
<feature type="compositionally biased region" description="Basic residues" evidence="10">
    <location>
        <begin position="221"/>
        <end position="230"/>
    </location>
</feature>
<keyword evidence="6" id="KW-0963">Cytoplasm</keyword>
<dbReference type="AlphaFoldDB" id="A0A7J7F2N5"/>
<feature type="compositionally biased region" description="Pro residues" evidence="10">
    <location>
        <begin position="367"/>
        <end position="384"/>
    </location>
</feature>
<evidence type="ECO:0000256" key="5">
    <source>
        <dbReference type="ARBA" id="ARBA00010880"/>
    </source>
</evidence>
<evidence type="ECO:0000256" key="7">
    <source>
        <dbReference type="ARBA" id="ARBA00023034"/>
    </source>
</evidence>
<dbReference type="Pfam" id="PF10224">
    <property type="entry name" value="DUF2205"/>
    <property type="match status" value="1"/>
</dbReference>
<feature type="compositionally biased region" description="Polar residues" evidence="10">
    <location>
        <begin position="409"/>
        <end position="424"/>
    </location>
</feature>
<comment type="subcellular location">
    <subcellularLocation>
        <location evidence="3">Cytoplasm</location>
        <location evidence="3">Cytosol</location>
    </subcellularLocation>
    <subcellularLocation>
        <location evidence="2">Golgi apparatus membrane</location>
        <topology evidence="2">Peripheral membrane protein</topology>
        <orientation evidence="2">Cytoplasmic side</orientation>
    </subcellularLocation>
    <subcellularLocation>
        <location evidence="4">Golgi apparatus</location>
        <location evidence="4">trans-Golgi network</location>
    </subcellularLocation>
</comment>
<evidence type="ECO:0000256" key="9">
    <source>
        <dbReference type="ARBA" id="ARBA00023136"/>
    </source>
</evidence>
<feature type="compositionally biased region" description="Basic residues" evidence="10">
    <location>
        <begin position="101"/>
        <end position="110"/>
    </location>
</feature>
<gene>
    <name evidence="11" type="ORF">HPG69_015494</name>
</gene>
<evidence type="ECO:0000256" key="2">
    <source>
        <dbReference type="ARBA" id="ARBA00004255"/>
    </source>
</evidence>
<dbReference type="GO" id="GO:0005829">
    <property type="term" value="C:cytosol"/>
    <property type="evidence" value="ECO:0007669"/>
    <property type="project" value="UniProtKB-SubCell"/>
</dbReference>
<feature type="compositionally biased region" description="Basic residues" evidence="10">
    <location>
        <begin position="190"/>
        <end position="199"/>
    </location>
</feature>
<feature type="compositionally biased region" description="Pro residues" evidence="10">
    <location>
        <begin position="333"/>
        <end position="358"/>
    </location>
</feature>
<evidence type="ECO:0000256" key="4">
    <source>
        <dbReference type="ARBA" id="ARBA00004601"/>
    </source>
</evidence>
<keyword evidence="9" id="KW-0472">Membrane</keyword>
<dbReference type="GO" id="GO:0000139">
    <property type="term" value="C:Golgi membrane"/>
    <property type="evidence" value="ECO:0007669"/>
    <property type="project" value="UniProtKB-SubCell"/>
</dbReference>
<keyword evidence="8" id="KW-0175">Coiled coil</keyword>
<dbReference type="InterPro" id="IPR019357">
    <property type="entry name" value="SCOC"/>
</dbReference>
<evidence type="ECO:0000256" key="10">
    <source>
        <dbReference type="SAM" id="MobiDB-lite"/>
    </source>
</evidence>
<protein>
    <submittedName>
        <fullName evidence="11">Uncharacterized protein</fullName>
    </submittedName>
</protein>
<comment type="function">
    <text evidence="1">Positive regulator of amino acid starvation-induced autophagy.</text>
</comment>
<organism evidence="11 12">
    <name type="scientific">Diceros bicornis minor</name>
    <name type="common">South-central black rhinoceros</name>
    <dbReference type="NCBI Taxonomy" id="77932"/>
    <lineage>
        <taxon>Eukaryota</taxon>
        <taxon>Metazoa</taxon>
        <taxon>Chordata</taxon>
        <taxon>Craniata</taxon>
        <taxon>Vertebrata</taxon>
        <taxon>Euteleostomi</taxon>
        <taxon>Mammalia</taxon>
        <taxon>Eutheria</taxon>
        <taxon>Laurasiatheria</taxon>
        <taxon>Perissodactyla</taxon>
        <taxon>Rhinocerotidae</taxon>
        <taxon>Diceros</taxon>
    </lineage>
</organism>
<dbReference type="Gene3D" id="1.20.5.170">
    <property type="match status" value="1"/>
</dbReference>
<reference evidence="11 12" key="1">
    <citation type="journal article" date="2020" name="Mol. Biol. Evol.">
        <title>Interspecific Gene Flow and the Evolution of Specialization in Black and White Rhinoceros.</title>
        <authorList>
            <person name="Moodley Y."/>
            <person name="Westbury M.V."/>
            <person name="Russo I.M."/>
            <person name="Gopalakrishnan S."/>
            <person name="Rakotoarivelo A."/>
            <person name="Olsen R.A."/>
            <person name="Prost S."/>
            <person name="Tunstall T."/>
            <person name="Ryder O.A."/>
            <person name="Dalen L."/>
            <person name="Bruford M.W."/>
        </authorList>
    </citation>
    <scope>NUCLEOTIDE SEQUENCE [LARGE SCALE GENOMIC DNA]</scope>
    <source>
        <strain evidence="11">SBR-YM</strain>
        <tissue evidence="11">Skin</tissue>
    </source>
</reference>
<dbReference type="EMBL" id="JACDTQ010001574">
    <property type="protein sequence ID" value="KAF5922044.1"/>
    <property type="molecule type" value="Genomic_DNA"/>
</dbReference>
<comment type="caution">
    <text evidence="11">The sequence shown here is derived from an EMBL/GenBank/DDBJ whole genome shotgun (WGS) entry which is preliminary data.</text>
</comment>
<dbReference type="PANTHER" id="PTHR21614">
    <property type="entry name" value="SHORT COILED COIL PROTEIN"/>
    <property type="match status" value="1"/>
</dbReference>
<name>A0A7J7F2N5_DICBM</name>
<evidence type="ECO:0000256" key="3">
    <source>
        <dbReference type="ARBA" id="ARBA00004514"/>
    </source>
</evidence>
<accession>A0A7J7F2N5</accession>